<reference evidence="3" key="1">
    <citation type="submission" date="2025-08" db="UniProtKB">
        <authorList>
            <consortium name="RefSeq"/>
        </authorList>
    </citation>
    <scope>IDENTIFICATION</scope>
    <source>
        <tissue evidence="3">Young leaves</tissue>
    </source>
</reference>
<dbReference type="Pfam" id="PF03140">
    <property type="entry name" value="DUF247"/>
    <property type="match status" value="1"/>
</dbReference>
<dbReference type="KEGG" id="pda:103713656"/>
<feature type="compositionally biased region" description="Polar residues" evidence="1">
    <location>
        <begin position="7"/>
        <end position="16"/>
    </location>
</feature>
<gene>
    <name evidence="3" type="primary">LOC103713656</name>
</gene>
<evidence type="ECO:0000256" key="1">
    <source>
        <dbReference type="SAM" id="MobiDB-lite"/>
    </source>
</evidence>
<dbReference type="RefSeq" id="XP_008798882.2">
    <property type="nucleotide sequence ID" value="XM_008800660.2"/>
</dbReference>
<accession>A0A8B7CGR6</accession>
<sequence>MGRRSRGNQPASSGSPKASGDKATSIISRRRAVAIGPYHRGKSELLIKDKDKWWCVKYFLSEHSLNLEKWLCDMSSREEEARSYYSEDVSMDSHSFLEMLLLDSCFIFHAFRLIICPLLYPGWPSDQIKLDLLMLENQIPFFVLVQLYCGLGGEQEFRKFAGAYAGTIIHYAVNSFTRCNMGSTWDDSILPEQVLQLLHLFRLSLGPSGNKSTLPPQRRIHFMGSSPRYVPSVTEASGSICY</sequence>
<dbReference type="PANTHER" id="PTHR31170:SF25">
    <property type="entry name" value="BNAA09G04570D PROTEIN"/>
    <property type="match status" value="1"/>
</dbReference>
<dbReference type="AlphaFoldDB" id="A0A8B7CGR6"/>
<proteinExistence type="predicted"/>
<organism evidence="2 3">
    <name type="scientific">Phoenix dactylifera</name>
    <name type="common">Date palm</name>
    <dbReference type="NCBI Taxonomy" id="42345"/>
    <lineage>
        <taxon>Eukaryota</taxon>
        <taxon>Viridiplantae</taxon>
        <taxon>Streptophyta</taxon>
        <taxon>Embryophyta</taxon>
        <taxon>Tracheophyta</taxon>
        <taxon>Spermatophyta</taxon>
        <taxon>Magnoliopsida</taxon>
        <taxon>Liliopsida</taxon>
        <taxon>Arecaceae</taxon>
        <taxon>Coryphoideae</taxon>
        <taxon>Phoeniceae</taxon>
        <taxon>Phoenix</taxon>
    </lineage>
</organism>
<dbReference type="Proteomes" id="UP000228380">
    <property type="component" value="Unplaced"/>
</dbReference>
<dbReference type="OrthoDB" id="769263at2759"/>
<evidence type="ECO:0000313" key="3">
    <source>
        <dbReference type="RefSeq" id="XP_008798882.2"/>
    </source>
</evidence>
<dbReference type="GeneID" id="103713656"/>
<name>A0A8B7CGR6_PHODC</name>
<feature type="region of interest" description="Disordered" evidence="1">
    <location>
        <begin position="1"/>
        <end position="23"/>
    </location>
</feature>
<dbReference type="PANTHER" id="PTHR31170">
    <property type="entry name" value="BNAC04G53230D PROTEIN"/>
    <property type="match status" value="1"/>
</dbReference>
<evidence type="ECO:0000313" key="2">
    <source>
        <dbReference type="Proteomes" id="UP000228380"/>
    </source>
</evidence>
<protein>
    <submittedName>
        <fullName evidence="3">UPF0481 protein At3g47200-like</fullName>
    </submittedName>
</protein>
<keyword evidence="2" id="KW-1185">Reference proteome</keyword>
<dbReference type="InterPro" id="IPR004158">
    <property type="entry name" value="DUF247_pln"/>
</dbReference>